<gene>
    <name evidence="1" type="ORF">HY912_20380</name>
</gene>
<dbReference type="AlphaFoldDB" id="A0A9D6V4D3"/>
<sequence length="61" mass="7019">MLKMEGSRVRMTPENIHQMLKEGLSFKEIAARCDVFEDAIDASLVRWLNQGRWPIEDDVAA</sequence>
<organism evidence="1 2">
    <name type="scientific">Desulfomonile tiedjei</name>
    <dbReference type="NCBI Taxonomy" id="2358"/>
    <lineage>
        <taxon>Bacteria</taxon>
        <taxon>Pseudomonadati</taxon>
        <taxon>Thermodesulfobacteriota</taxon>
        <taxon>Desulfomonilia</taxon>
        <taxon>Desulfomonilales</taxon>
        <taxon>Desulfomonilaceae</taxon>
        <taxon>Desulfomonile</taxon>
    </lineage>
</organism>
<protein>
    <submittedName>
        <fullName evidence="1">Uncharacterized protein</fullName>
    </submittedName>
</protein>
<comment type="caution">
    <text evidence="1">The sequence shown here is derived from an EMBL/GenBank/DDBJ whole genome shotgun (WGS) entry which is preliminary data.</text>
</comment>
<evidence type="ECO:0000313" key="2">
    <source>
        <dbReference type="Proteomes" id="UP000807825"/>
    </source>
</evidence>
<proteinExistence type="predicted"/>
<accession>A0A9D6V4D3</accession>
<evidence type="ECO:0000313" key="1">
    <source>
        <dbReference type="EMBL" id="MBI5251856.1"/>
    </source>
</evidence>
<reference evidence="1" key="1">
    <citation type="submission" date="2020-07" db="EMBL/GenBank/DDBJ databases">
        <title>Huge and variable diversity of episymbiotic CPR bacteria and DPANN archaea in groundwater ecosystems.</title>
        <authorList>
            <person name="He C.Y."/>
            <person name="Keren R."/>
            <person name="Whittaker M."/>
            <person name="Farag I.F."/>
            <person name="Doudna J."/>
            <person name="Cate J.H.D."/>
            <person name="Banfield J.F."/>
        </authorList>
    </citation>
    <scope>NUCLEOTIDE SEQUENCE</scope>
    <source>
        <strain evidence="1">NC_groundwater_1664_Pr3_B-0.1um_52_9</strain>
    </source>
</reference>
<name>A0A9D6V4D3_9BACT</name>
<dbReference type="EMBL" id="JACRDE010000531">
    <property type="protein sequence ID" value="MBI5251856.1"/>
    <property type="molecule type" value="Genomic_DNA"/>
</dbReference>
<dbReference type="Proteomes" id="UP000807825">
    <property type="component" value="Unassembled WGS sequence"/>
</dbReference>